<evidence type="ECO:0000256" key="2">
    <source>
        <dbReference type="SAM" id="Phobius"/>
    </source>
</evidence>
<comment type="caution">
    <text evidence="3">The sequence shown here is derived from an EMBL/GenBank/DDBJ whole genome shotgun (WGS) entry which is preliminary data.</text>
</comment>
<gene>
    <name evidence="3" type="ORF">BST12_02690</name>
</gene>
<evidence type="ECO:0000313" key="4">
    <source>
        <dbReference type="Proteomes" id="UP000192284"/>
    </source>
</evidence>
<proteinExistence type="predicted"/>
<keyword evidence="2" id="KW-0812">Transmembrane</keyword>
<keyword evidence="2" id="KW-1133">Transmembrane helix</keyword>
<dbReference type="OrthoDB" id="4751411at2"/>
<name>A0A1X0A5S9_MYCAN</name>
<feature type="compositionally biased region" description="Low complexity" evidence="1">
    <location>
        <begin position="36"/>
        <end position="49"/>
    </location>
</feature>
<evidence type="ECO:0000313" key="3">
    <source>
        <dbReference type="EMBL" id="ORA25431.1"/>
    </source>
</evidence>
<dbReference type="AlphaFoldDB" id="A0A1X0A5S9"/>
<keyword evidence="2" id="KW-0472">Membrane</keyword>
<evidence type="ECO:0000256" key="1">
    <source>
        <dbReference type="SAM" id="MobiDB-lite"/>
    </source>
</evidence>
<dbReference type="EMBL" id="MVHE01000003">
    <property type="protein sequence ID" value="ORA25431.1"/>
    <property type="molecule type" value="Genomic_DNA"/>
</dbReference>
<dbReference type="Proteomes" id="UP000192284">
    <property type="component" value="Unassembled WGS sequence"/>
</dbReference>
<accession>A0A1X0A5S9</accession>
<sequence>MTLIYAAPPRSRSVRGPVNGPIHEPRSARTGLGQSRRPGTGRPGGAPLRYQGTGVAVSVAPHRRRPVPLATTMGLALLAGLITLWLGVVAHFGQMATDGSADPAIHIPDTLAVVRVLPGESLQDVAARVAPDAPARQVAERIRELNALDTGSLSAGQTLIAPVG</sequence>
<keyword evidence="4" id="KW-1185">Reference proteome</keyword>
<protein>
    <submittedName>
        <fullName evidence="3">Uncharacterized protein</fullName>
    </submittedName>
</protein>
<organism evidence="3 4">
    <name type="scientific">Mycobacterium angelicum</name>
    <dbReference type="NCBI Taxonomy" id="470074"/>
    <lineage>
        <taxon>Bacteria</taxon>
        <taxon>Bacillati</taxon>
        <taxon>Actinomycetota</taxon>
        <taxon>Actinomycetes</taxon>
        <taxon>Mycobacteriales</taxon>
        <taxon>Mycobacteriaceae</taxon>
        <taxon>Mycobacterium</taxon>
    </lineage>
</organism>
<feature type="transmembrane region" description="Helical" evidence="2">
    <location>
        <begin position="73"/>
        <end position="93"/>
    </location>
</feature>
<reference evidence="3 4" key="1">
    <citation type="submission" date="2017-02" db="EMBL/GenBank/DDBJ databases">
        <title>The new phylogeny of genus Mycobacterium.</title>
        <authorList>
            <person name="Tortoli E."/>
            <person name="Trovato A."/>
            <person name="Cirillo D.M."/>
        </authorList>
    </citation>
    <scope>NUCLEOTIDE SEQUENCE [LARGE SCALE GENOMIC DNA]</scope>
    <source>
        <strain evidence="3 4">DSM 45057</strain>
    </source>
</reference>
<feature type="region of interest" description="Disordered" evidence="1">
    <location>
        <begin position="1"/>
        <end position="50"/>
    </location>
</feature>
<dbReference type="RefSeq" id="WP_083111684.1">
    <property type="nucleotide sequence ID" value="NZ_JACKTS010000031.1"/>
</dbReference>